<keyword evidence="2" id="KW-1185">Reference proteome</keyword>
<accession>A0ABT1CV85</accession>
<evidence type="ECO:0000313" key="2">
    <source>
        <dbReference type="Proteomes" id="UP001320715"/>
    </source>
</evidence>
<comment type="caution">
    <text evidence="1">The sequence shown here is derived from an EMBL/GenBank/DDBJ whole genome shotgun (WGS) entry which is preliminary data.</text>
</comment>
<name>A0ABT1CV85_9HYPH</name>
<proteinExistence type="predicted"/>
<gene>
    <name evidence="1" type="ORF">GTW23_18215</name>
</gene>
<organism evidence="1 2">
    <name type="scientific">Hoeflea alexandrii</name>
    <dbReference type="NCBI Taxonomy" id="288436"/>
    <lineage>
        <taxon>Bacteria</taxon>
        <taxon>Pseudomonadati</taxon>
        <taxon>Pseudomonadota</taxon>
        <taxon>Alphaproteobacteria</taxon>
        <taxon>Hyphomicrobiales</taxon>
        <taxon>Rhizobiaceae</taxon>
        <taxon>Hoeflea</taxon>
    </lineage>
</organism>
<reference evidence="1 2" key="1">
    <citation type="submission" date="2020-01" db="EMBL/GenBank/DDBJ databases">
        <title>Genomes of bacteria type strains.</title>
        <authorList>
            <person name="Chen J."/>
            <person name="Zhu S."/>
            <person name="Yang J."/>
        </authorList>
    </citation>
    <scope>NUCLEOTIDE SEQUENCE [LARGE SCALE GENOMIC DNA]</scope>
    <source>
        <strain evidence="1 2">DSM 16655</strain>
    </source>
</reference>
<dbReference type="EMBL" id="JAAAML010000003">
    <property type="protein sequence ID" value="MCO6410124.1"/>
    <property type="molecule type" value="Genomic_DNA"/>
</dbReference>
<sequence>MLLKNRRHILFFDLVMKPHPSEAPAIPLDQLTPHLQKRVDDGLAFKVIDNEQRVIRLSSMKQVELPNGEPAVALLFCLGDKEKADAGVTNIKTGDVRLFEKEEDEVGGLSVHAVIQLRPTTPNGFVYRTVMEDVTGFGRTPIQTFLRSQFRDICDDQDVTFPREDKKPLKTWPLVELAGHASEKLKTSISEGRLLHLELITYAEIDIGMDEGKFLKAARQNLSLSVSKKLPQGDYLDFLDKVKVWAKSKGYDTMRVRWKDDDTSKPHSAKVDTAKADAGEAFFLRTAEVTVTTPLAEVCAKMSDELIEAMKKEMA</sequence>
<dbReference type="Proteomes" id="UP001320715">
    <property type="component" value="Unassembled WGS sequence"/>
</dbReference>
<protein>
    <submittedName>
        <fullName evidence="1">Uncharacterized protein</fullName>
    </submittedName>
</protein>
<evidence type="ECO:0000313" key="1">
    <source>
        <dbReference type="EMBL" id="MCO6410124.1"/>
    </source>
</evidence>
<dbReference type="RefSeq" id="WP_252916840.1">
    <property type="nucleotide sequence ID" value="NZ_JAAAML010000003.1"/>
</dbReference>